<feature type="transmembrane region" description="Helical" evidence="1">
    <location>
        <begin position="226"/>
        <end position="251"/>
    </location>
</feature>
<feature type="transmembrane region" description="Helical" evidence="1">
    <location>
        <begin position="108"/>
        <end position="130"/>
    </location>
</feature>
<dbReference type="PANTHER" id="PTHR36435:SF1">
    <property type="entry name" value="CAAX AMINO TERMINAL PROTEASE FAMILY PROTEIN"/>
    <property type="match status" value="1"/>
</dbReference>
<feature type="transmembrane region" description="Helical" evidence="1">
    <location>
        <begin position="67"/>
        <end position="87"/>
    </location>
</feature>
<dbReference type="Proteomes" id="UP001208689">
    <property type="component" value="Chromosome"/>
</dbReference>
<keyword evidence="1" id="KW-0812">Transmembrane</keyword>
<dbReference type="InterPro" id="IPR052710">
    <property type="entry name" value="CAAX_protease"/>
</dbReference>
<accession>A0ABY6HK01</accession>
<keyword evidence="1" id="KW-0472">Membrane</keyword>
<feature type="domain" description="CAAX prenyl protease 2/Lysostaphin resistance protein A-like" evidence="2">
    <location>
        <begin position="151"/>
        <end position="238"/>
    </location>
</feature>
<proteinExistence type="predicted"/>
<dbReference type="Pfam" id="PF02517">
    <property type="entry name" value="Rce1-like"/>
    <property type="match status" value="1"/>
</dbReference>
<gene>
    <name evidence="3" type="ORF">NEF87_000141</name>
</gene>
<evidence type="ECO:0000259" key="2">
    <source>
        <dbReference type="Pfam" id="PF02517"/>
    </source>
</evidence>
<keyword evidence="4" id="KW-1185">Reference proteome</keyword>
<feature type="transmembrane region" description="Helical" evidence="1">
    <location>
        <begin position="190"/>
        <end position="220"/>
    </location>
</feature>
<protein>
    <recommendedName>
        <fullName evidence="2">CAAX prenyl protease 2/Lysostaphin resistance protein A-like domain-containing protein</fullName>
    </recommendedName>
</protein>
<evidence type="ECO:0000313" key="3">
    <source>
        <dbReference type="EMBL" id="UYP43856.1"/>
    </source>
</evidence>
<evidence type="ECO:0000313" key="4">
    <source>
        <dbReference type="Proteomes" id="UP001208689"/>
    </source>
</evidence>
<dbReference type="PANTHER" id="PTHR36435">
    <property type="entry name" value="SLR1288 PROTEIN"/>
    <property type="match status" value="1"/>
</dbReference>
<dbReference type="InterPro" id="IPR003675">
    <property type="entry name" value="Rce1/LyrA-like_dom"/>
</dbReference>
<reference evidence="3" key="1">
    <citation type="submission" date="2022-09" db="EMBL/GenBank/DDBJ databases">
        <title>Actin cytoskeleton and complex cell architecture in an #Asgard archaeon.</title>
        <authorList>
            <person name="Ponce Toledo R.I."/>
            <person name="Schleper C."/>
            <person name="Rodrigues Oliveira T."/>
            <person name="Wollweber F."/>
            <person name="Xu J."/>
            <person name="Rittmann S."/>
            <person name="Klingl A."/>
            <person name="Pilhofer M."/>
        </authorList>
    </citation>
    <scope>NUCLEOTIDE SEQUENCE</scope>
    <source>
        <strain evidence="3">B-35</strain>
    </source>
</reference>
<dbReference type="EMBL" id="CP104013">
    <property type="protein sequence ID" value="UYP43856.1"/>
    <property type="molecule type" value="Genomic_DNA"/>
</dbReference>
<name>A0ABY6HK01_9ARCH</name>
<sequence>MINNENLNHHNIEEIKESGLKTNEKDEEEGISWGKILLIPILAFFLYHLFNYIFTLLIPNNEPLQRLAFGSSSLLVFGGYFYFFGIRSSKNGAQEFGLSPISFGNPKWLSYGFLIILTYVIFGILIMMPFSQFWNILINENVFSKENLSILFWIELLVIGFIAPISEEFFFRGFVYSSIRNKVGVSKGVFLSALIFGIVHLNLLQGFLAFLISIPLAYLYEKSKSLYVPIFLHVLSNVLIHLTSVVFKVYWAA</sequence>
<keyword evidence="1" id="KW-1133">Transmembrane helix</keyword>
<feature type="transmembrane region" description="Helical" evidence="1">
    <location>
        <begin position="150"/>
        <end position="170"/>
    </location>
</feature>
<evidence type="ECO:0000256" key="1">
    <source>
        <dbReference type="SAM" id="Phobius"/>
    </source>
</evidence>
<feature type="transmembrane region" description="Helical" evidence="1">
    <location>
        <begin position="36"/>
        <end position="55"/>
    </location>
</feature>
<organism evidence="3 4">
    <name type="scientific">Candidatus Lokiarchaeum ossiferum</name>
    <dbReference type="NCBI Taxonomy" id="2951803"/>
    <lineage>
        <taxon>Archaea</taxon>
        <taxon>Promethearchaeati</taxon>
        <taxon>Promethearchaeota</taxon>
        <taxon>Promethearchaeia</taxon>
        <taxon>Promethearchaeales</taxon>
        <taxon>Promethearchaeaceae</taxon>
        <taxon>Candidatus Lokiarchaeum</taxon>
    </lineage>
</organism>